<name>A0AB34FGR8_9HYPO</name>
<protein>
    <submittedName>
        <fullName evidence="3">Extracellular metalloprotease</fullName>
    </submittedName>
</protein>
<organism evidence="3 4">
    <name type="scientific">Purpureocillium lavendulum</name>
    <dbReference type="NCBI Taxonomy" id="1247861"/>
    <lineage>
        <taxon>Eukaryota</taxon>
        <taxon>Fungi</taxon>
        <taxon>Dikarya</taxon>
        <taxon>Ascomycota</taxon>
        <taxon>Pezizomycotina</taxon>
        <taxon>Sordariomycetes</taxon>
        <taxon>Hypocreomycetidae</taxon>
        <taxon>Hypocreales</taxon>
        <taxon>Ophiocordycipitaceae</taxon>
        <taxon>Purpureocillium</taxon>
    </lineage>
</organism>
<dbReference type="InterPro" id="IPR012338">
    <property type="entry name" value="Beta-lactam/transpept-like"/>
</dbReference>
<dbReference type="PANTHER" id="PTHR43283">
    <property type="entry name" value="BETA-LACTAMASE-RELATED"/>
    <property type="match status" value="1"/>
</dbReference>
<dbReference type="GO" id="GO:0008237">
    <property type="term" value="F:metallopeptidase activity"/>
    <property type="evidence" value="ECO:0007669"/>
    <property type="project" value="UniProtKB-KW"/>
</dbReference>
<keyword evidence="3" id="KW-0378">Hydrolase</keyword>
<evidence type="ECO:0000259" key="2">
    <source>
        <dbReference type="Pfam" id="PF00144"/>
    </source>
</evidence>
<evidence type="ECO:0000313" key="3">
    <source>
        <dbReference type="EMBL" id="KAJ6438095.1"/>
    </source>
</evidence>
<feature type="domain" description="Beta-lactamase-related" evidence="2">
    <location>
        <begin position="2"/>
        <end position="341"/>
    </location>
</feature>
<dbReference type="Gene3D" id="3.40.710.10">
    <property type="entry name" value="DD-peptidase/beta-lactamase superfamily"/>
    <property type="match status" value="1"/>
</dbReference>
<keyword evidence="4" id="KW-1185">Reference proteome</keyword>
<dbReference type="InterPro" id="IPR001466">
    <property type="entry name" value="Beta-lactam-related"/>
</dbReference>
<dbReference type="Proteomes" id="UP001163105">
    <property type="component" value="Unassembled WGS sequence"/>
</dbReference>
<accession>A0AB34FGR8</accession>
<feature type="signal peptide" evidence="1">
    <location>
        <begin position="1"/>
        <end position="18"/>
    </location>
</feature>
<keyword evidence="1" id="KW-0732">Signal</keyword>
<dbReference type="AlphaFoldDB" id="A0AB34FGR8"/>
<reference evidence="3" key="1">
    <citation type="submission" date="2023-01" db="EMBL/GenBank/DDBJ databases">
        <title>The growth and conidiation of Purpureocillium lavendulum are regulated by nitrogen source and histone H3K14 acetylation.</title>
        <authorList>
            <person name="Tang P."/>
            <person name="Han J."/>
            <person name="Zhang C."/>
            <person name="Tang P."/>
            <person name="Qi F."/>
            <person name="Zhang K."/>
            <person name="Liang L."/>
        </authorList>
    </citation>
    <scope>NUCLEOTIDE SEQUENCE</scope>
    <source>
        <strain evidence="3">YMF1.00683</strain>
    </source>
</reference>
<dbReference type="Pfam" id="PF00144">
    <property type="entry name" value="Beta-lactamase"/>
    <property type="match status" value="1"/>
</dbReference>
<dbReference type="SUPFAM" id="SSF56601">
    <property type="entry name" value="beta-lactamase/transpeptidase-like"/>
    <property type="match status" value="1"/>
</dbReference>
<keyword evidence="3" id="KW-0482">Metalloprotease</keyword>
<evidence type="ECO:0000256" key="1">
    <source>
        <dbReference type="SAM" id="SignalP"/>
    </source>
</evidence>
<gene>
    <name evidence="3" type="ORF">O9K51_08684</name>
</gene>
<evidence type="ECO:0000313" key="4">
    <source>
        <dbReference type="Proteomes" id="UP001163105"/>
    </source>
</evidence>
<sequence length="366" mass="41400">MSFDTVFWFASCTKLITAIAAMQLVEQGKLSLDSKEDVQLYLPELSQVKVLEEDKDGNLKLVEQQRRITLRMLLSHTAGFGYSFSNEKLKKWYDPIGIDEFDNQECDVFAQPLVNQPGTTWEYGVNIDWAGRLVERVSGLSLDDYSRLRIFMPMNLSRLTFFPTAEMRERLAYVHRRNEDGSITINERGHPLRRPLAISTAEEIRATASSGGAGLFGSPVEYCNILAMLLNLGRDPTTSKRILKEETVREMFVNQIPQFPDFARNLRPPCKPSLVNDADETYPQPGNPPQGWGLSFFSLLRRGTTGRAVGTAWWSGVANLIWWADLENGMAGMLASQILPFGDKEVSRCQADIEQELYKELLGSRM</sequence>
<feature type="chain" id="PRO_5044293658" evidence="1">
    <location>
        <begin position="19"/>
        <end position="366"/>
    </location>
</feature>
<proteinExistence type="predicted"/>
<comment type="caution">
    <text evidence="3">The sequence shown here is derived from an EMBL/GenBank/DDBJ whole genome shotgun (WGS) entry which is preliminary data.</text>
</comment>
<dbReference type="InterPro" id="IPR050789">
    <property type="entry name" value="Diverse_Enzym_Activities"/>
</dbReference>
<dbReference type="PANTHER" id="PTHR43283:SF3">
    <property type="entry name" value="BETA-LACTAMASE FAMILY PROTEIN (AFU_ORTHOLOGUE AFUA_5G07500)"/>
    <property type="match status" value="1"/>
</dbReference>
<dbReference type="EMBL" id="JAQHRD010000008">
    <property type="protein sequence ID" value="KAJ6438095.1"/>
    <property type="molecule type" value="Genomic_DNA"/>
</dbReference>
<keyword evidence="3" id="KW-0645">Protease</keyword>